<keyword evidence="3" id="KW-0217">Developmental protein</keyword>
<evidence type="ECO:0000256" key="2">
    <source>
        <dbReference type="ARBA" id="ARBA00010744"/>
    </source>
</evidence>
<keyword evidence="5" id="KW-0143">Chaperone</keyword>
<comment type="similarity">
    <text evidence="2">Belongs to the nucleoplasmin family.</text>
</comment>
<proteinExistence type="inferred from homology"/>
<dbReference type="GO" id="GO:0045740">
    <property type="term" value="P:positive regulation of DNA replication"/>
    <property type="evidence" value="ECO:0007669"/>
    <property type="project" value="TreeGrafter"/>
</dbReference>
<evidence type="ECO:0000259" key="12">
    <source>
        <dbReference type="Pfam" id="PF03066"/>
    </source>
</evidence>
<reference evidence="13 14" key="1">
    <citation type="submission" date="2019-06" db="EMBL/GenBank/DDBJ databases">
        <title>Discovery of a novel chromosome fission-fusion reversal in muntjac.</title>
        <authorList>
            <person name="Mudd A.B."/>
            <person name="Bredeson J.V."/>
            <person name="Baum R."/>
            <person name="Hockemeyer D."/>
            <person name="Rokhsar D.S."/>
        </authorList>
    </citation>
    <scope>NUCLEOTIDE SEQUENCE [LARGE SCALE GENOMIC DNA]</scope>
    <source>
        <strain evidence="13">UTSW_UCB_Mm</strain>
        <tissue evidence="13">Fibroblast cell line</tissue>
    </source>
</reference>
<name>A0A5N3VEA9_MUNMU</name>
<evidence type="ECO:0000256" key="7">
    <source>
        <dbReference type="ARBA" id="ARBA00023279"/>
    </source>
</evidence>
<comment type="subcellular location">
    <subcellularLocation>
        <location evidence="1">Nucleus</location>
    </subcellularLocation>
</comment>
<protein>
    <recommendedName>
        <fullName evidence="10">Nucleoplasmin-2</fullName>
    </recommendedName>
</protein>
<dbReference type="Gene3D" id="2.60.120.340">
    <property type="entry name" value="Nucleoplasmin core domain"/>
    <property type="match status" value="1"/>
</dbReference>
<dbReference type="InterPro" id="IPR036824">
    <property type="entry name" value="Nucleoplasmin_core_dom_sf"/>
</dbReference>
<evidence type="ECO:0000313" key="13">
    <source>
        <dbReference type="EMBL" id="KAB0347418.1"/>
    </source>
</evidence>
<dbReference type="Proteomes" id="UP000326458">
    <property type="component" value="Unassembled WGS sequence"/>
</dbReference>
<evidence type="ECO:0000256" key="8">
    <source>
        <dbReference type="ARBA" id="ARBA00057534"/>
    </source>
</evidence>
<feature type="compositionally biased region" description="Basic and acidic residues" evidence="11">
    <location>
        <begin position="171"/>
        <end position="183"/>
    </location>
</feature>
<keyword evidence="6" id="KW-0539">Nucleus</keyword>
<comment type="subunit">
    <text evidence="9">Homopentamer, when bound to H2A-H2B dimers only. Homodecamer of two stacked pentamers, when bound to H2A-H2B dimers and H3-H4 tetramers simultaneously.</text>
</comment>
<comment type="caution">
    <text evidence="13">The sequence shown here is derived from an EMBL/GenBank/DDBJ whole genome shotgun (WGS) entry which is preliminary data.</text>
</comment>
<dbReference type="GO" id="GO:0005654">
    <property type="term" value="C:nucleoplasm"/>
    <property type="evidence" value="ECO:0007669"/>
    <property type="project" value="TreeGrafter"/>
</dbReference>
<dbReference type="SUPFAM" id="SSF69203">
    <property type="entry name" value="Nucleoplasmin-like core domain"/>
    <property type="match status" value="1"/>
</dbReference>
<dbReference type="Pfam" id="PF03066">
    <property type="entry name" value="Nucleoplasmin"/>
    <property type="match status" value="1"/>
</dbReference>
<evidence type="ECO:0000256" key="10">
    <source>
        <dbReference type="ARBA" id="ARBA00074907"/>
    </source>
</evidence>
<accession>A0A5N3VEA9</accession>
<evidence type="ECO:0000256" key="3">
    <source>
        <dbReference type="ARBA" id="ARBA00022473"/>
    </source>
</evidence>
<evidence type="ECO:0000256" key="6">
    <source>
        <dbReference type="ARBA" id="ARBA00023242"/>
    </source>
</evidence>
<feature type="domain" description="Nucleoplasmin core" evidence="12">
    <location>
        <begin position="18"/>
        <end position="119"/>
    </location>
</feature>
<dbReference type="GO" id="GO:0003682">
    <property type="term" value="F:chromatin binding"/>
    <property type="evidence" value="ECO:0007669"/>
    <property type="project" value="TreeGrafter"/>
</dbReference>
<dbReference type="GO" id="GO:0005730">
    <property type="term" value="C:nucleolus"/>
    <property type="evidence" value="ECO:0007669"/>
    <property type="project" value="TreeGrafter"/>
</dbReference>
<keyword evidence="7" id="KW-0278">Fertilization</keyword>
<feature type="region of interest" description="Disordered" evidence="11">
    <location>
        <begin position="124"/>
        <end position="200"/>
    </location>
</feature>
<dbReference type="GO" id="GO:0005737">
    <property type="term" value="C:cytoplasm"/>
    <property type="evidence" value="ECO:0007669"/>
    <property type="project" value="TreeGrafter"/>
</dbReference>
<dbReference type="PANTHER" id="PTHR22747">
    <property type="entry name" value="NUCLEOPLASMIN"/>
    <property type="match status" value="1"/>
</dbReference>
<dbReference type="GO" id="GO:0007338">
    <property type="term" value="P:single fertilization"/>
    <property type="evidence" value="ECO:0007669"/>
    <property type="project" value="UniProtKB-KW"/>
</dbReference>
<sequence>MNRSPISSTSEKETLSLLWGCELNQERPAWTFKPQKVGRQDCVLLLSTISLGEKAKEEVNVVEILPSASQDDKKRKPLTLASLRASVLPMVVLGLEFSPPVTFQLRAGSGPIFLCGQEHYNRSWEEVEDEEEDLEEEEDDDDDDEDVDMFLEETPVKQVKRLVPQKQTGAAKEKKMEKKEEAVRHHRKGSPAGKPKKAGR</sequence>
<dbReference type="EMBL" id="VCEA01000002">
    <property type="protein sequence ID" value="KAB0347418.1"/>
    <property type="molecule type" value="Genomic_DNA"/>
</dbReference>
<dbReference type="InterPro" id="IPR004301">
    <property type="entry name" value="Nucleoplasmin"/>
</dbReference>
<dbReference type="AlphaFoldDB" id="A0A5N3VEA9"/>
<evidence type="ECO:0000256" key="1">
    <source>
        <dbReference type="ARBA" id="ARBA00004123"/>
    </source>
</evidence>
<evidence type="ECO:0000256" key="4">
    <source>
        <dbReference type="ARBA" id="ARBA00022853"/>
    </source>
</evidence>
<evidence type="ECO:0000256" key="5">
    <source>
        <dbReference type="ARBA" id="ARBA00023186"/>
    </source>
</evidence>
<keyword evidence="14" id="KW-1185">Reference proteome</keyword>
<evidence type="ECO:0000256" key="11">
    <source>
        <dbReference type="SAM" id="MobiDB-lite"/>
    </source>
</evidence>
<feature type="compositionally biased region" description="Basic residues" evidence="11">
    <location>
        <begin position="184"/>
        <end position="200"/>
    </location>
</feature>
<organism evidence="13 14">
    <name type="scientific">Muntiacus muntjak</name>
    <name type="common">Barking deer</name>
    <name type="synonym">Indian muntjac</name>
    <dbReference type="NCBI Taxonomy" id="9888"/>
    <lineage>
        <taxon>Eukaryota</taxon>
        <taxon>Metazoa</taxon>
        <taxon>Chordata</taxon>
        <taxon>Craniata</taxon>
        <taxon>Vertebrata</taxon>
        <taxon>Euteleostomi</taxon>
        <taxon>Mammalia</taxon>
        <taxon>Eutheria</taxon>
        <taxon>Laurasiatheria</taxon>
        <taxon>Artiodactyla</taxon>
        <taxon>Ruminantia</taxon>
        <taxon>Pecora</taxon>
        <taxon>Cervidae</taxon>
        <taxon>Muntiacinae</taxon>
        <taxon>Muntiacus</taxon>
    </lineage>
</organism>
<evidence type="ECO:0000256" key="9">
    <source>
        <dbReference type="ARBA" id="ARBA00064984"/>
    </source>
</evidence>
<dbReference type="InterPro" id="IPR024057">
    <property type="entry name" value="Nucleoplasmin_core_dom"/>
</dbReference>
<dbReference type="PANTHER" id="PTHR22747:SF14">
    <property type="entry name" value="NUCLEOPLASMIN-2"/>
    <property type="match status" value="1"/>
</dbReference>
<dbReference type="GO" id="GO:0006338">
    <property type="term" value="P:chromatin remodeling"/>
    <property type="evidence" value="ECO:0007669"/>
    <property type="project" value="TreeGrafter"/>
</dbReference>
<dbReference type="GO" id="GO:0042393">
    <property type="term" value="F:histone binding"/>
    <property type="evidence" value="ECO:0007669"/>
    <property type="project" value="TreeGrafter"/>
</dbReference>
<dbReference type="FunFam" id="2.60.120.340:FF:000003">
    <property type="entry name" value="Nucleoplasmin 2"/>
    <property type="match status" value="1"/>
</dbReference>
<feature type="compositionally biased region" description="Acidic residues" evidence="11">
    <location>
        <begin position="126"/>
        <end position="151"/>
    </location>
</feature>
<evidence type="ECO:0000313" key="14">
    <source>
        <dbReference type="Proteomes" id="UP000326458"/>
    </source>
</evidence>
<dbReference type="GO" id="GO:0003723">
    <property type="term" value="F:RNA binding"/>
    <property type="evidence" value="ECO:0007669"/>
    <property type="project" value="TreeGrafter"/>
</dbReference>
<keyword evidence="4" id="KW-0156">Chromatin regulator</keyword>
<gene>
    <name evidence="13" type="ORF">FD754_012275</name>
</gene>
<comment type="function">
    <text evidence="8">Core histones chaperone involved in chromatin reprogramming, specially during fertilization and early embryonic development. Probably involved in sperm DNA decondensation during fertilization.</text>
</comment>